<keyword evidence="6 8" id="KW-0378">Hydrolase</keyword>
<evidence type="ECO:0000256" key="7">
    <source>
        <dbReference type="PIRSR" id="PIRSR614186-1"/>
    </source>
</evidence>
<dbReference type="Proteomes" id="UP000502823">
    <property type="component" value="Unassembled WGS sequence"/>
</dbReference>
<dbReference type="GO" id="GO:0052689">
    <property type="term" value="F:carboxylic ester hydrolase activity"/>
    <property type="evidence" value="ECO:0007669"/>
    <property type="project" value="UniProtKB-KW"/>
</dbReference>
<dbReference type="FunCoup" id="A0A6L2PGQ7">
    <property type="interactions" value="1167"/>
</dbReference>
<evidence type="ECO:0000256" key="4">
    <source>
        <dbReference type="ARBA" id="ARBA00016774"/>
    </source>
</evidence>
<evidence type="ECO:0000256" key="3">
    <source>
        <dbReference type="ARBA" id="ARBA00012479"/>
    </source>
</evidence>
<name>A0A6L2PGQ7_COPFO</name>
<dbReference type="PANTHER" id="PTHR10061">
    <property type="entry name" value="S-FORMYLGLUTATHIONE HYDROLASE"/>
    <property type="match status" value="1"/>
</dbReference>
<dbReference type="InterPro" id="IPR014186">
    <property type="entry name" value="S-formylglutathione_hydrol"/>
</dbReference>
<evidence type="ECO:0000256" key="2">
    <source>
        <dbReference type="ARBA" id="ARBA00005622"/>
    </source>
</evidence>
<evidence type="ECO:0000256" key="8">
    <source>
        <dbReference type="RuleBase" id="RU363068"/>
    </source>
</evidence>
<dbReference type="GO" id="GO:0005829">
    <property type="term" value="C:cytosol"/>
    <property type="evidence" value="ECO:0007669"/>
    <property type="project" value="TreeGrafter"/>
</dbReference>
<sequence length="290" mass="32381">MTDSTDVMAALNEVSSNRSFGGYQKVFSHDSKELGCQMNFAIYLPPQAEDGEVPVVYWLSGLACTEQNFIMKSGVQRYASEHSIIVVAPDTSPRGCNIPGEDDSYDFGTGAGFYLDATQEPWKKNYRMFSYVSRELPEIVTSNFPASKERQSIMGHSMGGHGALICALKNPGKYRSVSTFAAICNPSVGNWGQKAFSGYLGPVESKSWADWDATELVKKYSGPPVEILLDQGKADPRLETDLFPENFVRACKESEIPVILHMRDGYDHSYYYIATFIEEHIKHHVKYLHA</sequence>
<keyword evidence="5 8" id="KW-0719">Serine esterase</keyword>
<comment type="catalytic activity">
    <reaction evidence="8">
        <text>S-formylglutathione + H2O = formate + glutathione + H(+)</text>
        <dbReference type="Rhea" id="RHEA:14961"/>
        <dbReference type="ChEBI" id="CHEBI:15377"/>
        <dbReference type="ChEBI" id="CHEBI:15378"/>
        <dbReference type="ChEBI" id="CHEBI:15740"/>
        <dbReference type="ChEBI" id="CHEBI:57688"/>
        <dbReference type="ChEBI" id="CHEBI:57925"/>
        <dbReference type="EC" id="3.1.2.12"/>
    </reaction>
</comment>
<accession>A0A6L2PGQ7</accession>
<evidence type="ECO:0000313" key="9">
    <source>
        <dbReference type="EMBL" id="GFG30640.1"/>
    </source>
</evidence>
<dbReference type="AlphaFoldDB" id="A0A6L2PGQ7"/>
<dbReference type="InterPro" id="IPR029058">
    <property type="entry name" value="AB_hydrolase_fold"/>
</dbReference>
<dbReference type="EC" id="3.1.2.12" evidence="3 8"/>
<proteinExistence type="inferred from homology"/>
<keyword evidence="8" id="KW-0963">Cytoplasm</keyword>
<feature type="active site" description="Charge relay system" evidence="7">
    <location>
        <position position="157"/>
    </location>
</feature>
<evidence type="ECO:0000256" key="1">
    <source>
        <dbReference type="ARBA" id="ARBA00002608"/>
    </source>
</evidence>
<comment type="similarity">
    <text evidence="2 8">Belongs to the esterase D family.</text>
</comment>
<dbReference type="InterPro" id="IPR000801">
    <property type="entry name" value="Esterase-like"/>
</dbReference>
<protein>
    <recommendedName>
        <fullName evidence="4 8">S-formylglutathione hydrolase</fullName>
        <ecNumber evidence="3 8">3.1.2.12</ecNumber>
    </recommendedName>
</protein>
<dbReference type="OrthoDB" id="420518at2759"/>
<comment type="function">
    <text evidence="1 8">Serine hydrolase involved in the detoxification of formaldehyde.</text>
</comment>
<dbReference type="FunFam" id="3.40.50.1820:FF:000002">
    <property type="entry name" value="S-formylglutathione hydrolase"/>
    <property type="match status" value="1"/>
</dbReference>
<comment type="subcellular location">
    <subcellularLocation>
        <location evidence="8">Cytoplasm</location>
    </subcellularLocation>
</comment>
<evidence type="ECO:0000256" key="6">
    <source>
        <dbReference type="ARBA" id="ARBA00022801"/>
    </source>
</evidence>
<dbReference type="NCBIfam" id="TIGR02821">
    <property type="entry name" value="fghA_ester_D"/>
    <property type="match status" value="1"/>
</dbReference>
<gene>
    <name evidence="9" type="ORF">Cfor_00017</name>
</gene>
<keyword evidence="10" id="KW-1185">Reference proteome</keyword>
<dbReference type="Gene3D" id="3.40.50.1820">
    <property type="entry name" value="alpha/beta hydrolase"/>
    <property type="match status" value="1"/>
</dbReference>
<dbReference type="GO" id="GO:0046294">
    <property type="term" value="P:formaldehyde catabolic process"/>
    <property type="evidence" value="ECO:0007669"/>
    <property type="project" value="InterPro"/>
</dbReference>
<dbReference type="PANTHER" id="PTHR10061:SF0">
    <property type="entry name" value="S-FORMYLGLUTATHIONE HYDROLASE"/>
    <property type="match status" value="1"/>
</dbReference>
<evidence type="ECO:0000256" key="5">
    <source>
        <dbReference type="ARBA" id="ARBA00022487"/>
    </source>
</evidence>
<feature type="active site" description="Charge relay system" evidence="7">
    <location>
        <position position="235"/>
    </location>
</feature>
<feature type="active site" description="Charge relay system" evidence="7">
    <location>
        <position position="268"/>
    </location>
</feature>
<evidence type="ECO:0000313" key="10">
    <source>
        <dbReference type="Proteomes" id="UP000502823"/>
    </source>
</evidence>
<dbReference type="SUPFAM" id="SSF53474">
    <property type="entry name" value="alpha/beta-Hydrolases"/>
    <property type="match status" value="1"/>
</dbReference>
<dbReference type="EMBL" id="BLKM01000237">
    <property type="protein sequence ID" value="GFG30640.1"/>
    <property type="molecule type" value="Genomic_DNA"/>
</dbReference>
<dbReference type="GO" id="GO:0018738">
    <property type="term" value="F:S-formylglutathione hydrolase activity"/>
    <property type="evidence" value="ECO:0007669"/>
    <property type="project" value="UniProtKB-EC"/>
</dbReference>
<dbReference type="InParanoid" id="A0A6L2PGQ7"/>
<reference evidence="10" key="1">
    <citation type="submission" date="2020-01" db="EMBL/GenBank/DDBJ databases">
        <title>Draft genome sequence of the Termite Coptotermes fromosanus.</title>
        <authorList>
            <person name="Itakura S."/>
            <person name="Yosikawa Y."/>
            <person name="Umezawa K."/>
        </authorList>
    </citation>
    <scope>NUCLEOTIDE SEQUENCE [LARGE SCALE GENOMIC DNA]</scope>
</reference>
<dbReference type="Pfam" id="PF00756">
    <property type="entry name" value="Esterase"/>
    <property type="match status" value="1"/>
</dbReference>
<organism evidence="9 10">
    <name type="scientific">Coptotermes formosanus</name>
    <name type="common">Formosan subterranean termite</name>
    <dbReference type="NCBI Taxonomy" id="36987"/>
    <lineage>
        <taxon>Eukaryota</taxon>
        <taxon>Metazoa</taxon>
        <taxon>Ecdysozoa</taxon>
        <taxon>Arthropoda</taxon>
        <taxon>Hexapoda</taxon>
        <taxon>Insecta</taxon>
        <taxon>Pterygota</taxon>
        <taxon>Neoptera</taxon>
        <taxon>Polyneoptera</taxon>
        <taxon>Dictyoptera</taxon>
        <taxon>Blattodea</taxon>
        <taxon>Blattoidea</taxon>
        <taxon>Termitoidae</taxon>
        <taxon>Rhinotermitidae</taxon>
        <taxon>Coptotermes</taxon>
    </lineage>
</organism>
<comment type="caution">
    <text evidence="9">The sequence shown here is derived from an EMBL/GenBank/DDBJ whole genome shotgun (WGS) entry which is preliminary data.</text>
</comment>